<evidence type="ECO:0000256" key="2">
    <source>
        <dbReference type="ARBA" id="ARBA00023125"/>
    </source>
</evidence>
<proteinExistence type="predicted"/>
<dbReference type="InterPro" id="IPR011711">
    <property type="entry name" value="GntR_C"/>
</dbReference>
<keyword evidence="1" id="KW-0805">Transcription regulation</keyword>
<dbReference type="GO" id="GO:0003677">
    <property type="term" value="F:DNA binding"/>
    <property type="evidence" value="ECO:0007669"/>
    <property type="project" value="UniProtKB-KW"/>
</dbReference>
<dbReference type="Gene3D" id="1.20.120.530">
    <property type="entry name" value="GntR ligand-binding domain-like"/>
    <property type="match status" value="1"/>
</dbReference>
<evidence type="ECO:0000313" key="6">
    <source>
        <dbReference type="Proteomes" id="UP000249185"/>
    </source>
</evidence>
<name>A0A2W5N6I8_RHOSU</name>
<dbReference type="PRINTS" id="PR00035">
    <property type="entry name" value="HTHGNTR"/>
</dbReference>
<evidence type="ECO:0000256" key="3">
    <source>
        <dbReference type="ARBA" id="ARBA00023163"/>
    </source>
</evidence>
<keyword evidence="2" id="KW-0238">DNA-binding</keyword>
<dbReference type="AlphaFoldDB" id="A0A2W5N6I8"/>
<feature type="domain" description="HTH gntR-type" evidence="4">
    <location>
        <begin position="17"/>
        <end position="84"/>
    </location>
</feature>
<dbReference type="Proteomes" id="UP000249185">
    <property type="component" value="Unassembled WGS sequence"/>
</dbReference>
<dbReference type="Pfam" id="PF07729">
    <property type="entry name" value="FCD"/>
    <property type="match status" value="1"/>
</dbReference>
<dbReference type="EMBL" id="QFPW01000013">
    <property type="protein sequence ID" value="PZQ48218.1"/>
    <property type="molecule type" value="Genomic_DNA"/>
</dbReference>
<dbReference type="InterPro" id="IPR000524">
    <property type="entry name" value="Tscrpt_reg_HTH_GntR"/>
</dbReference>
<dbReference type="SUPFAM" id="SSF48008">
    <property type="entry name" value="GntR ligand-binding domain-like"/>
    <property type="match status" value="1"/>
</dbReference>
<sequence>MTEAGVDAVPKLGQAHNALFTQVYEAIKRGILSGRFKAGDRLLEERLAEEFGVSRNPIREAFRLLTAEGLVEVINRRGVYIRFMDPRQSREVVEIRAILEGHNARLVARRGDPDLLDRAAGILGQGEAAIARGEVAALRGLNEEFHRTLALAGENEVLQDLLGLLRLRSALLFAKAEPEVQSESWMEHAHILQAILAGNEEAAAGAATAHVLNAGARAERFRDAERVDVTEAPAR</sequence>
<protein>
    <submittedName>
        <fullName evidence="5">GntR family transcriptional regulator</fullName>
    </submittedName>
</protein>
<dbReference type="PANTHER" id="PTHR43537:SF24">
    <property type="entry name" value="GLUCONATE OPERON TRANSCRIPTIONAL REPRESSOR"/>
    <property type="match status" value="1"/>
</dbReference>
<dbReference type="Gene3D" id="1.10.10.10">
    <property type="entry name" value="Winged helix-like DNA-binding domain superfamily/Winged helix DNA-binding domain"/>
    <property type="match status" value="1"/>
</dbReference>
<accession>A0A2W5N6I8</accession>
<dbReference type="PANTHER" id="PTHR43537">
    <property type="entry name" value="TRANSCRIPTIONAL REGULATOR, GNTR FAMILY"/>
    <property type="match status" value="1"/>
</dbReference>
<dbReference type="Pfam" id="PF00392">
    <property type="entry name" value="GntR"/>
    <property type="match status" value="1"/>
</dbReference>
<dbReference type="PROSITE" id="PS50949">
    <property type="entry name" value="HTH_GNTR"/>
    <property type="match status" value="1"/>
</dbReference>
<evidence type="ECO:0000256" key="1">
    <source>
        <dbReference type="ARBA" id="ARBA00023015"/>
    </source>
</evidence>
<comment type="caution">
    <text evidence="5">The sequence shown here is derived from an EMBL/GenBank/DDBJ whole genome shotgun (WGS) entry which is preliminary data.</text>
</comment>
<dbReference type="CDD" id="cd07377">
    <property type="entry name" value="WHTH_GntR"/>
    <property type="match status" value="1"/>
</dbReference>
<gene>
    <name evidence="5" type="ORF">DI556_14960</name>
</gene>
<dbReference type="SUPFAM" id="SSF46785">
    <property type="entry name" value="Winged helix' DNA-binding domain"/>
    <property type="match status" value="1"/>
</dbReference>
<keyword evidence="3" id="KW-0804">Transcription</keyword>
<reference evidence="5 6" key="1">
    <citation type="submission" date="2017-08" db="EMBL/GenBank/DDBJ databases">
        <title>Infants hospitalized years apart are colonized by the same room-sourced microbial strains.</title>
        <authorList>
            <person name="Brooks B."/>
            <person name="Olm M.R."/>
            <person name="Firek B.A."/>
            <person name="Baker R."/>
            <person name="Thomas B.C."/>
            <person name="Morowitz M.J."/>
            <person name="Banfield J.F."/>
        </authorList>
    </citation>
    <scope>NUCLEOTIDE SEQUENCE [LARGE SCALE GENOMIC DNA]</scope>
    <source>
        <strain evidence="5">S2_005_002_R2_34</strain>
    </source>
</reference>
<organism evidence="5 6">
    <name type="scientific">Rhodovulum sulfidophilum</name>
    <name type="common">Rhodobacter sulfidophilus</name>
    <dbReference type="NCBI Taxonomy" id="35806"/>
    <lineage>
        <taxon>Bacteria</taxon>
        <taxon>Pseudomonadati</taxon>
        <taxon>Pseudomonadota</taxon>
        <taxon>Alphaproteobacteria</taxon>
        <taxon>Rhodobacterales</taxon>
        <taxon>Paracoccaceae</taxon>
        <taxon>Rhodovulum</taxon>
    </lineage>
</organism>
<dbReference type="InterPro" id="IPR008920">
    <property type="entry name" value="TF_FadR/GntR_C"/>
</dbReference>
<dbReference type="InterPro" id="IPR036388">
    <property type="entry name" value="WH-like_DNA-bd_sf"/>
</dbReference>
<evidence type="ECO:0000313" key="5">
    <source>
        <dbReference type="EMBL" id="PZQ48218.1"/>
    </source>
</evidence>
<dbReference type="SMART" id="SM00345">
    <property type="entry name" value="HTH_GNTR"/>
    <property type="match status" value="1"/>
</dbReference>
<evidence type="ECO:0000259" key="4">
    <source>
        <dbReference type="PROSITE" id="PS50949"/>
    </source>
</evidence>
<dbReference type="InterPro" id="IPR036390">
    <property type="entry name" value="WH_DNA-bd_sf"/>
</dbReference>
<dbReference type="SMART" id="SM00895">
    <property type="entry name" value="FCD"/>
    <property type="match status" value="1"/>
</dbReference>
<dbReference type="GO" id="GO:0003700">
    <property type="term" value="F:DNA-binding transcription factor activity"/>
    <property type="evidence" value="ECO:0007669"/>
    <property type="project" value="InterPro"/>
</dbReference>